<feature type="region of interest" description="Disordered" evidence="1">
    <location>
        <begin position="157"/>
        <end position="209"/>
    </location>
</feature>
<feature type="domain" description="Retrovirus-related Pol polyprotein from transposon TNT 1-94-like beta-barrel" evidence="2">
    <location>
        <begin position="253"/>
        <end position="312"/>
    </location>
</feature>
<organism evidence="3 4">
    <name type="scientific">Dioscorea cayennensis subsp. rotundata</name>
    <name type="common">White Guinea yam</name>
    <name type="synonym">Dioscorea rotundata</name>
    <dbReference type="NCBI Taxonomy" id="55577"/>
    <lineage>
        <taxon>Eukaryota</taxon>
        <taxon>Viridiplantae</taxon>
        <taxon>Streptophyta</taxon>
        <taxon>Embryophyta</taxon>
        <taxon>Tracheophyta</taxon>
        <taxon>Spermatophyta</taxon>
        <taxon>Magnoliopsida</taxon>
        <taxon>Liliopsida</taxon>
        <taxon>Dioscoreales</taxon>
        <taxon>Dioscoreaceae</taxon>
        <taxon>Dioscorea</taxon>
    </lineage>
</organism>
<dbReference type="Pfam" id="PF22936">
    <property type="entry name" value="Pol_BBD"/>
    <property type="match status" value="1"/>
</dbReference>
<proteinExistence type="predicted"/>
<evidence type="ECO:0000256" key="1">
    <source>
        <dbReference type="SAM" id="MobiDB-lite"/>
    </source>
</evidence>
<accession>A0AB40AVH5</accession>
<reference evidence="4" key="1">
    <citation type="submission" date="2025-08" db="UniProtKB">
        <authorList>
            <consortium name="RefSeq"/>
        </authorList>
    </citation>
    <scope>IDENTIFICATION</scope>
</reference>
<feature type="compositionally biased region" description="Low complexity" evidence="1">
    <location>
        <begin position="164"/>
        <end position="176"/>
    </location>
</feature>
<evidence type="ECO:0000313" key="4">
    <source>
        <dbReference type="RefSeq" id="XP_039119130.1"/>
    </source>
</evidence>
<evidence type="ECO:0000313" key="3">
    <source>
        <dbReference type="Proteomes" id="UP001515500"/>
    </source>
</evidence>
<dbReference type="Pfam" id="PF14223">
    <property type="entry name" value="Retrotran_gag_2"/>
    <property type="match status" value="1"/>
</dbReference>
<sequence length="368" mass="40962">MEREAKKRDANALSIIQQAVDGPNLDRIAEAKSAHDAWETLRKQCQGTSKVMAVRIQAPRQDFKTLQTRDDEGVQEYISRVVTITNQIKALGHKLKEPEVVSKILRSLAPKFDWVAVAIEESKEISKLNLDDLCGTLQAHEVKVNRSAVKTGEKVFLSRSEPMSSNLNRGNSSGSSWDEGRDRGRTYTHGQGRSPRGRGRGGESGRGRVAECKMREKQQELGANLMAKESEAGNLFMVRSFSETQQTYQKSVWLIDSGCSNHMTGDKSLFSSLDESLKISVRLGDNKEMKVQGVGTVSMNTQSGERKSVHDVQGYSVVFENDECIITNNSLKNQRIVIARSSNNMFPLKMANIENLNVAVKDQSPEEL</sequence>
<dbReference type="InterPro" id="IPR054722">
    <property type="entry name" value="PolX-like_BBD"/>
</dbReference>
<dbReference type="Proteomes" id="UP001515500">
    <property type="component" value="Unplaced"/>
</dbReference>
<protein>
    <submittedName>
        <fullName evidence="4">Uncharacterized protein LOC120255359</fullName>
    </submittedName>
</protein>
<gene>
    <name evidence="4" type="primary">LOC120255359</name>
</gene>
<feature type="compositionally biased region" description="Basic and acidic residues" evidence="1">
    <location>
        <begin position="200"/>
        <end position="209"/>
    </location>
</feature>
<keyword evidence="3" id="KW-1185">Reference proteome</keyword>
<dbReference type="PANTHER" id="PTHR35317">
    <property type="entry name" value="OS04G0629600 PROTEIN"/>
    <property type="match status" value="1"/>
</dbReference>
<dbReference type="AlphaFoldDB" id="A0AB40AVH5"/>
<dbReference type="RefSeq" id="XP_039119130.1">
    <property type="nucleotide sequence ID" value="XM_039263196.1"/>
</dbReference>
<evidence type="ECO:0000259" key="2">
    <source>
        <dbReference type="Pfam" id="PF22936"/>
    </source>
</evidence>
<name>A0AB40AVH5_DIOCR</name>
<dbReference type="PANTHER" id="PTHR35317:SF35">
    <property type="entry name" value="DUF4219 DOMAIN-CONTAINING PROTEIN"/>
    <property type="match status" value="1"/>
</dbReference>
<dbReference type="GeneID" id="120255359"/>